<keyword evidence="3" id="KW-0805">Transcription regulation</keyword>
<feature type="chain" id="PRO_5047401860" description="Regulatory protein zeste" evidence="6">
    <location>
        <begin position="19"/>
        <end position="171"/>
    </location>
</feature>
<dbReference type="EMBL" id="JAHIBW010000029">
    <property type="protein sequence ID" value="KAG7296299.1"/>
    <property type="molecule type" value="Genomic_DNA"/>
</dbReference>
<keyword evidence="9" id="KW-1185">Reference proteome</keyword>
<evidence type="ECO:0000313" key="8">
    <source>
        <dbReference type="EMBL" id="KAG7296299.1"/>
    </source>
</evidence>
<name>A0ABQ7PUW5_PLUXY</name>
<comment type="subunit">
    <text evidence="1">Self-associates forming complexes of several hundred monomers.</text>
</comment>
<reference evidence="8 9" key="1">
    <citation type="submission" date="2021-06" db="EMBL/GenBank/DDBJ databases">
        <title>A haploid diamondback moth (Plutella xylostella L.) genome assembly resolves 31 chromosomes and identifies a diamide resistance mutation.</title>
        <authorList>
            <person name="Ward C.M."/>
            <person name="Perry K.D."/>
            <person name="Baker G."/>
            <person name="Powis K."/>
            <person name="Heckel D.G."/>
            <person name="Baxter S.W."/>
        </authorList>
    </citation>
    <scope>NUCLEOTIDE SEQUENCE [LARGE SCALE GENOMIC DNA]</scope>
    <source>
        <strain evidence="8 9">LV</strain>
        <tissue evidence="8">Single pupa</tissue>
    </source>
</reference>
<comment type="caution">
    <text evidence="8">The sequence shown here is derived from an EMBL/GenBank/DDBJ whole genome shotgun (WGS) entry which is preliminary data.</text>
</comment>
<keyword evidence="6" id="KW-0732">Signal</keyword>
<evidence type="ECO:0000259" key="7">
    <source>
        <dbReference type="Pfam" id="PF13873"/>
    </source>
</evidence>
<evidence type="ECO:0000256" key="3">
    <source>
        <dbReference type="ARBA" id="ARBA00023015"/>
    </source>
</evidence>
<proteinExistence type="predicted"/>
<keyword evidence="4" id="KW-0804">Transcription</keyword>
<comment type="function">
    <text evidence="5">Involved in transvection phenomena (= synapsis-dependent gene expression), where the synaptic pairing of chromosomes carrying genes with which zeste interacts influences the expression of these genes. Zeste binds to DNA and stimulates transcription from a nearby promoter.</text>
</comment>
<evidence type="ECO:0000256" key="5">
    <source>
        <dbReference type="ARBA" id="ARBA00025466"/>
    </source>
</evidence>
<evidence type="ECO:0000256" key="1">
    <source>
        <dbReference type="ARBA" id="ARBA00011764"/>
    </source>
</evidence>
<organism evidence="8 9">
    <name type="scientific">Plutella xylostella</name>
    <name type="common">Diamondback moth</name>
    <name type="synonym">Plutella maculipennis</name>
    <dbReference type="NCBI Taxonomy" id="51655"/>
    <lineage>
        <taxon>Eukaryota</taxon>
        <taxon>Metazoa</taxon>
        <taxon>Ecdysozoa</taxon>
        <taxon>Arthropoda</taxon>
        <taxon>Hexapoda</taxon>
        <taxon>Insecta</taxon>
        <taxon>Pterygota</taxon>
        <taxon>Neoptera</taxon>
        <taxon>Endopterygota</taxon>
        <taxon>Lepidoptera</taxon>
        <taxon>Glossata</taxon>
        <taxon>Ditrysia</taxon>
        <taxon>Yponomeutoidea</taxon>
        <taxon>Plutellidae</taxon>
        <taxon>Plutella</taxon>
    </lineage>
</organism>
<sequence length="171" mass="19203">MRSFLIPIHLNIHICVLCFHMYLQMQINGFISIFSEMEPRQGRASQEQQMALLEFMENHGDLAKPQPGPQGRLLSNQLWTDLTELLNSMGGGVLKSTEKWKKVWADWKTKTKKKAILIKRHTSGTGGGPSNGLTLTAPEERLIAIMGVNAVEGQPNISELGFNVSYFSYLE</sequence>
<feature type="domain" description="Myb/SANT-like DNA-binding" evidence="7">
    <location>
        <begin position="41"/>
        <end position="115"/>
    </location>
</feature>
<dbReference type="InterPro" id="IPR028002">
    <property type="entry name" value="Myb_DNA-bind_5"/>
</dbReference>
<evidence type="ECO:0000256" key="6">
    <source>
        <dbReference type="SAM" id="SignalP"/>
    </source>
</evidence>
<dbReference type="PANTHER" id="PTHR23098">
    <property type="entry name" value="AGAP001331-PA-RELATED"/>
    <property type="match status" value="1"/>
</dbReference>
<dbReference type="Pfam" id="PF13873">
    <property type="entry name" value="Myb_DNA-bind_5"/>
    <property type="match status" value="1"/>
</dbReference>
<accession>A0ABQ7PUW5</accession>
<dbReference type="Proteomes" id="UP000823941">
    <property type="component" value="Chromosome 29"/>
</dbReference>
<gene>
    <name evidence="8" type="ORF">JYU34_021429</name>
</gene>
<feature type="signal peptide" evidence="6">
    <location>
        <begin position="1"/>
        <end position="18"/>
    </location>
</feature>
<evidence type="ECO:0000313" key="9">
    <source>
        <dbReference type="Proteomes" id="UP000823941"/>
    </source>
</evidence>
<protein>
    <recommendedName>
        <fullName evidence="2">Regulatory protein zeste</fullName>
    </recommendedName>
</protein>
<evidence type="ECO:0000256" key="4">
    <source>
        <dbReference type="ARBA" id="ARBA00023163"/>
    </source>
</evidence>
<dbReference type="PANTHER" id="PTHR23098:SF16">
    <property type="entry name" value="REGULATORY PROTEIN ZESTE"/>
    <property type="match status" value="1"/>
</dbReference>
<evidence type="ECO:0000256" key="2">
    <source>
        <dbReference type="ARBA" id="ARBA00016807"/>
    </source>
</evidence>